<protein>
    <submittedName>
        <fullName evidence="2">Uncharacterized protein</fullName>
    </submittedName>
</protein>
<gene>
    <name evidence="2" type="ORF">HPB48_006345</name>
</gene>
<feature type="compositionally biased region" description="Polar residues" evidence="1">
    <location>
        <begin position="29"/>
        <end position="41"/>
    </location>
</feature>
<proteinExistence type="predicted"/>
<comment type="caution">
    <text evidence="2">The sequence shown here is derived from an EMBL/GenBank/DDBJ whole genome shotgun (WGS) entry which is preliminary data.</text>
</comment>
<sequence>MDHQDIENTSTGHSFDWCTVTGGKHVKQDSSQQPSGITLGSPSRAPRKSRLPSLPVSDYKVVLRPRGLNLAEISPVQLSLTIQFTTKGPIAKTKAWKVRIDPDQNIAIIGTPSQAAANHVATLTVLHLGGKVYEV</sequence>
<dbReference type="AlphaFoldDB" id="A0A9J6GWB1"/>
<evidence type="ECO:0000256" key="1">
    <source>
        <dbReference type="SAM" id="MobiDB-lite"/>
    </source>
</evidence>
<name>A0A9J6GWB1_HAELO</name>
<dbReference type="EMBL" id="JABSTR010000009">
    <property type="protein sequence ID" value="KAH9378968.1"/>
    <property type="molecule type" value="Genomic_DNA"/>
</dbReference>
<feature type="region of interest" description="Disordered" evidence="1">
    <location>
        <begin position="19"/>
        <end position="52"/>
    </location>
</feature>
<organism evidence="2 3">
    <name type="scientific">Haemaphysalis longicornis</name>
    <name type="common">Bush tick</name>
    <dbReference type="NCBI Taxonomy" id="44386"/>
    <lineage>
        <taxon>Eukaryota</taxon>
        <taxon>Metazoa</taxon>
        <taxon>Ecdysozoa</taxon>
        <taxon>Arthropoda</taxon>
        <taxon>Chelicerata</taxon>
        <taxon>Arachnida</taxon>
        <taxon>Acari</taxon>
        <taxon>Parasitiformes</taxon>
        <taxon>Ixodida</taxon>
        <taxon>Ixodoidea</taxon>
        <taxon>Ixodidae</taxon>
        <taxon>Haemaphysalinae</taxon>
        <taxon>Haemaphysalis</taxon>
    </lineage>
</organism>
<evidence type="ECO:0000313" key="2">
    <source>
        <dbReference type="EMBL" id="KAH9378968.1"/>
    </source>
</evidence>
<reference evidence="2 3" key="1">
    <citation type="journal article" date="2020" name="Cell">
        <title>Large-Scale Comparative Analyses of Tick Genomes Elucidate Their Genetic Diversity and Vector Capacities.</title>
        <authorList>
            <consortium name="Tick Genome and Microbiome Consortium (TIGMIC)"/>
            <person name="Jia N."/>
            <person name="Wang J."/>
            <person name="Shi W."/>
            <person name="Du L."/>
            <person name="Sun Y."/>
            <person name="Zhan W."/>
            <person name="Jiang J.F."/>
            <person name="Wang Q."/>
            <person name="Zhang B."/>
            <person name="Ji P."/>
            <person name="Bell-Sakyi L."/>
            <person name="Cui X.M."/>
            <person name="Yuan T.T."/>
            <person name="Jiang B.G."/>
            <person name="Yang W.F."/>
            <person name="Lam T.T."/>
            <person name="Chang Q.C."/>
            <person name="Ding S.J."/>
            <person name="Wang X.J."/>
            <person name="Zhu J.G."/>
            <person name="Ruan X.D."/>
            <person name="Zhao L."/>
            <person name="Wei J.T."/>
            <person name="Ye R.Z."/>
            <person name="Que T.C."/>
            <person name="Du C.H."/>
            <person name="Zhou Y.H."/>
            <person name="Cheng J.X."/>
            <person name="Dai P.F."/>
            <person name="Guo W.B."/>
            <person name="Han X.H."/>
            <person name="Huang E.J."/>
            <person name="Li L.F."/>
            <person name="Wei W."/>
            <person name="Gao Y.C."/>
            <person name="Liu J.Z."/>
            <person name="Shao H.Z."/>
            <person name="Wang X."/>
            <person name="Wang C.C."/>
            <person name="Yang T.C."/>
            <person name="Huo Q.B."/>
            <person name="Li W."/>
            <person name="Chen H.Y."/>
            <person name="Chen S.E."/>
            <person name="Zhou L.G."/>
            <person name="Ni X.B."/>
            <person name="Tian J.H."/>
            <person name="Sheng Y."/>
            <person name="Liu T."/>
            <person name="Pan Y.S."/>
            <person name="Xia L.Y."/>
            <person name="Li J."/>
            <person name="Zhao F."/>
            <person name="Cao W.C."/>
        </authorList>
    </citation>
    <scope>NUCLEOTIDE SEQUENCE [LARGE SCALE GENOMIC DNA]</scope>
    <source>
        <strain evidence="2">HaeL-2018</strain>
    </source>
</reference>
<dbReference type="VEuPathDB" id="VectorBase:HLOH_056386"/>
<dbReference type="Proteomes" id="UP000821853">
    <property type="component" value="Unassembled WGS sequence"/>
</dbReference>
<keyword evidence="3" id="KW-1185">Reference proteome</keyword>
<evidence type="ECO:0000313" key="3">
    <source>
        <dbReference type="Proteomes" id="UP000821853"/>
    </source>
</evidence>
<accession>A0A9J6GWB1</accession>